<name>A0ABT3NRA6_9PROT</name>
<organism evidence="3 4">
    <name type="scientific">Sabulicella glaciei</name>
    <dbReference type="NCBI Taxonomy" id="2984948"/>
    <lineage>
        <taxon>Bacteria</taxon>
        <taxon>Pseudomonadati</taxon>
        <taxon>Pseudomonadota</taxon>
        <taxon>Alphaproteobacteria</taxon>
        <taxon>Acetobacterales</taxon>
        <taxon>Acetobacteraceae</taxon>
        <taxon>Sabulicella</taxon>
    </lineage>
</organism>
<feature type="chain" id="PRO_5045485282" evidence="2">
    <location>
        <begin position="18"/>
        <end position="70"/>
    </location>
</feature>
<dbReference type="Proteomes" id="UP001526430">
    <property type="component" value="Unassembled WGS sequence"/>
</dbReference>
<feature type="signal peptide" evidence="2">
    <location>
        <begin position="1"/>
        <end position="17"/>
    </location>
</feature>
<keyword evidence="2" id="KW-0732">Signal</keyword>
<evidence type="ECO:0000313" key="4">
    <source>
        <dbReference type="Proteomes" id="UP001526430"/>
    </source>
</evidence>
<protein>
    <submittedName>
        <fullName evidence="3">PsiF family protein</fullName>
    </submittedName>
</protein>
<dbReference type="InterPro" id="IPR011690">
    <property type="entry name" value="P_starv_induced_PsiF"/>
</dbReference>
<accession>A0ABT3NRA6</accession>
<dbReference type="Pfam" id="PF07769">
    <property type="entry name" value="PsiF_repeat"/>
    <property type="match status" value="1"/>
</dbReference>
<dbReference type="RefSeq" id="WP_301588369.1">
    <property type="nucleotide sequence ID" value="NZ_JAPFQI010000001.1"/>
</dbReference>
<sequence>MLRLLPILLLVAAPALAETRQPSPAQRAQQERMRSCNAEAKSRSLSGEQRQGFMRTCLRGQASGATQQPM</sequence>
<gene>
    <name evidence="3" type="ORF">OF850_03545</name>
</gene>
<reference evidence="3 4" key="1">
    <citation type="submission" date="2022-10" db="EMBL/GenBank/DDBJ databases">
        <title>Roseococcus glaciei nov., sp. nov., isolated from glacier.</title>
        <authorList>
            <person name="Liu Q."/>
            <person name="Xin Y.-H."/>
        </authorList>
    </citation>
    <scope>NUCLEOTIDE SEQUENCE [LARGE SCALE GENOMIC DNA]</scope>
    <source>
        <strain evidence="3 4">MDT2-1-1</strain>
    </source>
</reference>
<evidence type="ECO:0000256" key="2">
    <source>
        <dbReference type="SAM" id="SignalP"/>
    </source>
</evidence>
<feature type="region of interest" description="Disordered" evidence="1">
    <location>
        <begin position="18"/>
        <end position="51"/>
    </location>
</feature>
<dbReference type="EMBL" id="JAPFQI010000001">
    <property type="protein sequence ID" value="MCW8084691.1"/>
    <property type="molecule type" value="Genomic_DNA"/>
</dbReference>
<keyword evidence="4" id="KW-1185">Reference proteome</keyword>
<proteinExistence type="predicted"/>
<evidence type="ECO:0000256" key="1">
    <source>
        <dbReference type="SAM" id="MobiDB-lite"/>
    </source>
</evidence>
<comment type="caution">
    <text evidence="3">The sequence shown here is derived from an EMBL/GenBank/DDBJ whole genome shotgun (WGS) entry which is preliminary data.</text>
</comment>
<evidence type="ECO:0000313" key="3">
    <source>
        <dbReference type="EMBL" id="MCW8084691.1"/>
    </source>
</evidence>